<comment type="subcellular location">
    <subcellularLocation>
        <location evidence="1">Secreted</location>
    </subcellularLocation>
</comment>
<proteinExistence type="inferred from homology"/>
<evidence type="ECO:0000256" key="4">
    <source>
        <dbReference type="ARBA" id="ARBA00022525"/>
    </source>
</evidence>
<comment type="similarity">
    <text evidence="2">Belongs to the sauvagine/corticotropin-releasing factor/urotensin I family.</text>
</comment>
<dbReference type="PANTHER" id="PTHR17575:SF0">
    <property type="entry name" value="UROCORTIN-2"/>
    <property type="match status" value="1"/>
</dbReference>
<dbReference type="PANTHER" id="PTHR17575">
    <property type="entry name" value="UROCORTIN-2 AND 3"/>
    <property type="match status" value="1"/>
</dbReference>
<keyword evidence="5" id="KW-0372">Hormone</keyword>
<dbReference type="GeneID" id="101392400"/>
<keyword evidence="6 9" id="KW-0732">Signal</keyword>
<protein>
    <submittedName>
        <fullName evidence="12">Collagen alpha-1(VII) chain isoform X1</fullName>
    </submittedName>
</protein>
<feature type="chain" id="PRO_5046215926" evidence="9">
    <location>
        <begin position="18"/>
        <end position="112"/>
    </location>
</feature>
<feature type="domain" description="Corticotropin-releasing factor" evidence="10">
    <location>
        <begin position="73"/>
        <end position="109"/>
    </location>
</feature>
<dbReference type="InterPro" id="IPR000187">
    <property type="entry name" value="CRF"/>
</dbReference>
<evidence type="ECO:0000313" key="11">
    <source>
        <dbReference type="Proteomes" id="UP000694910"/>
    </source>
</evidence>
<dbReference type="Proteomes" id="UP000694910">
    <property type="component" value="Unplaced"/>
</dbReference>
<evidence type="ECO:0000256" key="8">
    <source>
        <dbReference type="SAM" id="MobiDB-lite"/>
    </source>
</evidence>
<evidence type="ECO:0000313" key="12">
    <source>
        <dbReference type="RefSeq" id="XP_014647215.1"/>
    </source>
</evidence>
<comment type="function">
    <text evidence="7">Suppresses food intake, delays gastric emptying and decreases heat-induced edema. Might represent an endogenous ligand for maintaining homeostasis after stress.</text>
</comment>
<feature type="signal peptide" evidence="9">
    <location>
        <begin position="1"/>
        <end position="17"/>
    </location>
</feature>
<evidence type="ECO:0000256" key="2">
    <source>
        <dbReference type="ARBA" id="ARBA00009287"/>
    </source>
</evidence>
<evidence type="ECO:0000259" key="10">
    <source>
        <dbReference type="Pfam" id="PF00473"/>
    </source>
</evidence>
<evidence type="ECO:0000256" key="6">
    <source>
        <dbReference type="ARBA" id="ARBA00022729"/>
    </source>
</evidence>
<dbReference type="InterPro" id="IPR024270">
    <property type="entry name" value="Urocortin_II/III"/>
</dbReference>
<comment type="subunit">
    <text evidence="3">Binds with high affinity to CRF receptors 2-alpha and 2-beta.</text>
</comment>
<dbReference type="GO" id="GO:0005581">
    <property type="term" value="C:collagen trimer"/>
    <property type="evidence" value="ECO:0007669"/>
    <property type="project" value="UniProtKB-KW"/>
</dbReference>
<evidence type="ECO:0000256" key="1">
    <source>
        <dbReference type="ARBA" id="ARBA00004613"/>
    </source>
</evidence>
<sequence length="112" mass="11866">MTRWALLVLRVLTLGRALLVPATPILAFQLIPQNFPQTTPRPVALEGHSASTTGSSAAWGHPSPGPCPGSRIALSLDVPIGLLQILLEQAQARAAREWAASNAHILTHIGCH</sequence>
<name>A0ABM1D5Y4_CERSS</name>
<evidence type="ECO:0000256" key="5">
    <source>
        <dbReference type="ARBA" id="ARBA00022702"/>
    </source>
</evidence>
<dbReference type="Pfam" id="PF00473">
    <property type="entry name" value="CRF"/>
    <property type="match status" value="1"/>
</dbReference>
<keyword evidence="4" id="KW-0964">Secreted</keyword>
<keyword evidence="11" id="KW-1185">Reference proteome</keyword>
<accession>A0ABM1D5Y4</accession>
<reference evidence="12" key="1">
    <citation type="submission" date="2025-08" db="UniProtKB">
        <authorList>
            <consortium name="RefSeq"/>
        </authorList>
    </citation>
    <scope>IDENTIFICATION</scope>
</reference>
<evidence type="ECO:0000256" key="3">
    <source>
        <dbReference type="ARBA" id="ARBA00011328"/>
    </source>
</evidence>
<feature type="region of interest" description="Disordered" evidence="8">
    <location>
        <begin position="41"/>
        <end position="63"/>
    </location>
</feature>
<organism evidence="11 12">
    <name type="scientific">Ceratotherium simum simum</name>
    <name type="common">Southern white rhinoceros</name>
    <dbReference type="NCBI Taxonomy" id="73337"/>
    <lineage>
        <taxon>Eukaryota</taxon>
        <taxon>Metazoa</taxon>
        <taxon>Chordata</taxon>
        <taxon>Craniata</taxon>
        <taxon>Vertebrata</taxon>
        <taxon>Euteleostomi</taxon>
        <taxon>Mammalia</taxon>
        <taxon>Eutheria</taxon>
        <taxon>Laurasiatheria</taxon>
        <taxon>Perissodactyla</taxon>
        <taxon>Rhinocerotidae</taxon>
        <taxon>Ceratotherium</taxon>
    </lineage>
</organism>
<keyword evidence="12" id="KW-0176">Collagen</keyword>
<evidence type="ECO:0000256" key="7">
    <source>
        <dbReference type="ARBA" id="ARBA00025160"/>
    </source>
</evidence>
<evidence type="ECO:0000256" key="9">
    <source>
        <dbReference type="SAM" id="SignalP"/>
    </source>
</evidence>
<gene>
    <name evidence="12" type="primary">LOC101392400</name>
</gene>
<dbReference type="RefSeq" id="XP_014647215.1">
    <property type="nucleotide sequence ID" value="XM_014791729.1"/>
</dbReference>
<feature type="compositionally biased region" description="Low complexity" evidence="8">
    <location>
        <begin position="47"/>
        <end position="61"/>
    </location>
</feature>